<accession>A0A1J5RRG9</accession>
<dbReference type="AlphaFoldDB" id="A0A1J5RRG9"/>
<evidence type="ECO:0000313" key="1">
    <source>
        <dbReference type="EMBL" id="OIQ90661.1"/>
    </source>
</evidence>
<reference evidence="1" key="1">
    <citation type="submission" date="2016-10" db="EMBL/GenBank/DDBJ databases">
        <title>Sequence of Gallionella enrichment culture.</title>
        <authorList>
            <person name="Poehlein A."/>
            <person name="Muehling M."/>
            <person name="Daniel R."/>
        </authorList>
    </citation>
    <scope>NUCLEOTIDE SEQUENCE</scope>
</reference>
<name>A0A1J5RRG9_9ZZZZ</name>
<proteinExistence type="predicted"/>
<protein>
    <submittedName>
        <fullName evidence="1">Uncharacterized protein</fullName>
    </submittedName>
</protein>
<organism evidence="1">
    <name type="scientific">mine drainage metagenome</name>
    <dbReference type="NCBI Taxonomy" id="410659"/>
    <lineage>
        <taxon>unclassified sequences</taxon>
        <taxon>metagenomes</taxon>
        <taxon>ecological metagenomes</taxon>
    </lineage>
</organism>
<dbReference type="EMBL" id="MLJW01000284">
    <property type="protein sequence ID" value="OIQ90661.1"/>
    <property type="molecule type" value="Genomic_DNA"/>
</dbReference>
<comment type="caution">
    <text evidence="1">The sequence shown here is derived from an EMBL/GenBank/DDBJ whole genome shotgun (WGS) entry which is preliminary data.</text>
</comment>
<sequence>MMPHSLSAERQRLFNEVIWRLMGSLDDNAWRDMLDPRSRLGAAVRALYLRLSEAPDDDDPAALLLASGASFAITRPRRRR</sequence>
<gene>
    <name evidence="1" type="ORF">GALL_274530</name>
</gene>